<evidence type="ECO:0000313" key="1">
    <source>
        <dbReference type="EMBL" id="JAD66654.1"/>
    </source>
</evidence>
<accession>A0A0A9BRR0</accession>
<organism evidence="1">
    <name type="scientific">Arundo donax</name>
    <name type="common">Giant reed</name>
    <name type="synonym">Donax arundinaceus</name>
    <dbReference type="NCBI Taxonomy" id="35708"/>
    <lineage>
        <taxon>Eukaryota</taxon>
        <taxon>Viridiplantae</taxon>
        <taxon>Streptophyta</taxon>
        <taxon>Embryophyta</taxon>
        <taxon>Tracheophyta</taxon>
        <taxon>Spermatophyta</taxon>
        <taxon>Magnoliopsida</taxon>
        <taxon>Liliopsida</taxon>
        <taxon>Poales</taxon>
        <taxon>Poaceae</taxon>
        <taxon>PACMAD clade</taxon>
        <taxon>Arundinoideae</taxon>
        <taxon>Arundineae</taxon>
        <taxon>Arundo</taxon>
    </lineage>
</organism>
<sequence>MQQKPRIELL</sequence>
<dbReference type="EMBL" id="GBRH01231241">
    <property type="protein sequence ID" value="JAD66654.1"/>
    <property type="molecule type" value="Transcribed_RNA"/>
</dbReference>
<reference evidence="1" key="1">
    <citation type="submission" date="2014-09" db="EMBL/GenBank/DDBJ databases">
        <authorList>
            <person name="Magalhaes I.L.F."/>
            <person name="Oliveira U."/>
            <person name="Santos F.R."/>
            <person name="Vidigal T.H.D.A."/>
            <person name="Brescovit A.D."/>
            <person name="Santos A.J."/>
        </authorList>
    </citation>
    <scope>NUCLEOTIDE SEQUENCE</scope>
    <source>
        <tissue evidence="1">Shoot tissue taken approximately 20 cm above the soil surface</tissue>
    </source>
</reference>
<proteinExistence type="predicted"/>
<name>A0A0A9BRR0_ARUDO</name>
<protein>
    <submittedName>
        <fullName evidence="1">Uncharacterized protein</fullName>
    </submittedName>
</protein>
<reference evidence="1" key="2">
    <citation type="journal article" date="2015" name="Data Brief">
        <title>Shoot transcriptome of the giant reed, Arundo donax.</title>
        <authorList>
            <person name="Barrero R.A."/>
            <person name="Guerrero F.D."/>
            <person name="Moolhuijzen P."/>
            <person name="Goolsby J.A."/>
            <person name="Tidwell J."/>
            <person name="Bellgard S.E."/>
            <person name="Bellgard M.I."/>
        </authorList>
    </citation>
    <scope>NUCLEOTIDE SEQUENCE</scope>
    <source>
        <tissue evidence="1">Shoot tissue taken approximately 20 cm above the soil surface</tissue>
    </source>
</reference>